<dbReference type="Proteomes" id="UP000014585">
    <property type="component" value="Unassembled WGS sequence"/>
</dbReference>
<organism evidence="1 2">
    <name type="scientific">Cedecea davisae DSM 4568</name>
    <dbReference type="NCBI Taxonomy" id="566551"/>
    <lineage>
        <taxon>Bacteria</taxon>
        <taxon>Pseudomonadati</taxon>
        <taxon>Pseudomonadota</taxon>
        <taxon>Gammaproteobacteria</taxon>
        <taxon>Enterobacterales</taxon>
        <taxon>Enterobacteriaceae</taxon>
        <taxon>Cedecea</taxon>
    </lineage>
</organism>
<gene>
    <name evidence="1" type="ORF">HMPREF0201_01130</name>
</gene>
<evidence type="ECO:0000313" key="1">
    <source>
        <dbReference type="EMBL" id="EPF18526.1"/>
    </source>
</evidence>
<dbReference type="AlphaFoldDB" id="S3J1A3"/>
<evidence type="ECO:0000313" key="2">
    <source>
        <dbReference type="Proteomes" id="UP000014585"/>
    </source>
</evidence>
<dbReference type="HOGENOM" id="CLU_214378_0_0_6"/>
<proteinExistence type="predicted"/>
<name>S3J1A3_9ENTR</name>
<dbReference type="EMBL" id="ATDT01000006">
    <property type="protein sequence ID" value="EPF18526.1"/>
    <property type="molecule type" value="Genomic_DNA"/>
</dbReference>
<protein>
    <submittedName>
        <fullName evidence="1">Uncharacterized protein</fullName>
    </submittedName>
</protein>
<comment type="caution">
    <text evidence="1">The sequence shown here is derived from an EMBL/GenBank/DDBJ whole genome shotgun (WGS) entry which is preliminary data.</text>
</comment>
<accession>S3J1A3</accession>
<sequence>MTLLLQQLILFNVLNLNKYFTKTGLTPIWSQAAPALAFVKFSNSNAQGYPQEWWITAASPFS</sequence>
<reference evidence="1 2" key="1">
    <citation type="submission" date="2013-04" db="EMBL/GenBank/DDBJ databases">
        <authorList>
            <person name="Weinstock G."/>
            <person name="Sodergren E."/>
            <person name="Lobos E.A."/>
            <person name="Fulton L."/>
            <person name="Fulton R."/>
            <person name="Courtney L."/>
            <person name="Fronick C."/>
            <person name="O'Laughlin M."/>
            <person name="Godfrey J."/>
            <person name="Wilson R.M."/>
            <person name="Miner T."/>
            <person name="Farmer C."/>
            <person name="Delehaunty K."/>
            <person name="Cordes M."/>
            <person name="Minx P."/>
            <person name="Tomlinson C."/>
            <person name="Chen J."/>
            <person name="Wollam A."/>
            <person name="Pepin K.H."/>
            <person name="Palsikar V.B."/>
            <person name="Zhang X."/>
            <person name="Suruliraj S."/>
            <person name="Perna N.T."/>
            <person name="Plunkett G."/>
            <person name="Warren W."/>
            <person name="Mitreva M."/>
            <person name="Mardis E.R."/>
            <person name="Wilson R.K."/>
        </authorList>
    </citation>
    <scope>NUCLEOTIDE SEQUENCE [LARGE SCALE GENOMIC DNA]</scope>
    <source>
        <strain evidence="1 2">DSM 4568</strain>
    </source>
</reference>